<dbReference type="EMBL" id="LKAM01000018">
    <property type="protein sequence ID" value="KUM45472.1"/>
    <property type="molecule type" value="Genomic_DNA"/>
</dbReference>
<sequence>MKPEELYLLMPTNSLLYLCMPTLPIYILSLLFIIRKYCTKVHARGALSVPLWIISYIRKGTKPIPFGTPLGSELTLPCRVV</sequence>
<organism evidence="3">
    <name type="scientific">Picea glauca</name>
    <name type="common">White spruce</name>
    <name type="synonym">Pinus glauca</name>
    <dbReference type="NCBI Taxonomy" id="3330"/>
    <lineage>
        <taxon>Eukaryota</taxon>
        <taxon>Viridiplantae</taxon>
        <taxon>Streptophyta</taxon>
        <taxon>Embryophyta</taxon>
        <taxon>Tracheophyta</taxon>
        <taxon>Spermatophyta</taxon>
        <taxon>Pinopsida</taxon>
        <taxon>Pinidae</taxon>
        <taxon>Conifers I</taxon>
        <taxon>Pinales</taxon>
        <taxon>Pinaceae</taxon>
        <taxon>Picea</taxon>
    </lineage>
</organism>
<keyword evidence="1" id="KW-1133">Transmembrane helix</keyword>
<evidence type="ECO:0000313" key="2">
    <source>
        <dbReference type="EMBL" id="KUM45315.1"/>
    </source>
</evidence>
<keyword evidence="3" id="KW-0496">Mitochondrion</keyword>
<proteinExistence type="predicted"/>
<name>A0A101LU70_PICGL</name>
<evidence type="ECO:0000313" key="4">
    <source>
        <dbReference type="EMBL" id="KUM45472.1"/>
    </source>
</evidence>
<dbReference type="AlphaFoldDB" id="A0A101LU70"/>
<comment type="caution">
    <text evidence="3">The sequence shown here is derived from an EMBL/GenBank/DDBJ whole genome shotgun (WGS) entry which is preliminary data.</text>
</comment>
<gene>
    <name evidence="3" type="ORF">ABT39_MTgene2563</name>
    <name evidence="4" type="ORF">ABT39_MTgene2574</name>
    <name evidence="2" type="ORF">ABT39_MTgene3388</name>
</gene>
<evidence type="ECO:0000313" key="3">
    <source>
        <dbReference type="EMBL" id="KUM45461.1"/>
    </source>
</evidence>
<feature type="transmembrane region" description="Helical" evidence="1">
    <location>
        <begin position="15"/>
        <end position="34"/>
    </location>
</feature>
<dbReference type="EMBL" id="LKAM01000020">
    <property type="protein sequence ID" value="KUM45315.1"/>
    <property type="molecule type" value="Genomic_DNA"/>
</dbReference>
<keyword evidence="1" id="KW-0472">Membrane</keyword>
<geneLocation type="mitochondrion" evidence="3"/>
<dbReference type="EMBL" id="LKAM01000018">
    <property type="protein sequence ID" value="KUM45461.1"/>
    <property type="molecule type" value="Genomic_DNA"/>
</dbReference>
<evidence type="ECO:0000256" key="1">
    <source>
        <dbReference type="SAM" id="Phobius"/>
    </source>
</evidence>
<accession>A0A101LU70</accession>
<reference evidence="3" key="1">
    <citation type="journal article" date="2015" name="Genome Biol. Evol.">
        <title>Organellar Genomes of White Spruce (Picea glauca): Assembly and Annotation.</title>
        <authorList>
            <person name="Jackman S.D."/>
            <person name="Warren R.L."/>
            <person name="Gibb E.A."/>
            <person name="Vandervalk B.P."/>
            <person name="Mohamadi H."/>
            <person name="Chu J."/>
            <person name="Raymond A."/>
            <person name="Pleasance S."/>
            <person name="Coope R."/>
            <person name="Wildung M.R."/>
            <person name="Ritland C.E."/>
            <person name="Bousquet J."/>
            <person name="Jones S.J."/>
            <person name="Bohlmann J."/>
            <person name="Birol I."/>
        </authorList>
    </citation>
    <scope>NUCLEOTIDE SEQUENCE [LARGE SCALE GENOMIC DNA]</scope>
    <source>
        <tissue evidence="3">Flushing bud</tissue>
    </source>
</reference>
<keyword evidence="1" id="KW-0812">Transmembrane</keyword>
<protein>
    <submittedName>
        <fullName evidence="3">Uncharacterized protein</fullName>
    </submittedName>
</protein>